<reference evidence="2 4" key="1">
    <citation type="journal article" date="2008" name="Science">
        <title>The Physcomitrella genome reveals evolutionary insights into the conquest of land by plants.</title>
        <authorList>
            <person name="Rensing S."/>
            <person name="Lang D."/>
            <person name="Zimmer A."/>
            <person name="Terry A."/>
            <person name="Salamov A."/>
            <person name="Shapiro H."/>
            <person name="Nishiyama T."/>
            <person name="Perroud P.-F."/>
            <person name="Lindquist E."/>
            <person name="Kamisugi Y."/>
            <person name="Tanahashi T."/>
            <person name="Sakakibara K."/>
            <person name="Fujita T."/>
            <person name="Oishi K."/>
            <person name="Shin-I T."/>
            <person name="Kuroki Y."/>
            <person name="Toyoda A."/>
            <person name="Suzuki Y."/>
            <person name="Hashimoto A."/>
            <person name="Yamaguchi K."/>
            <person name="Sugano A."/>
            <person name="Kohara Y."/>
            <person name="Fujiyama A."/>
            <person name="Anterola A."/>
            <person name="Aoki S."/>
            <person name="Ashton N."/>
            <person name="Barbazuk W.B."/>
            <person name="Barker E."/>
            <person name="Bennetzen J."/>
            <person name="Bezanilla M."/>
            <person name="Blankenship R."/>
            <person name="Cho S.H."/>
            <person name="Dutcher S."/>
            <person name="Estelle M."/>
            <person name="Fawcett J.A."/>
            <person name="Gundlach H."/>
            <person name="Hanada K."/>
            <person name="Heyl A."/>
            <person name="Hicks K.A."/>
            <person name="Hugh J."/>
            <person name="Lohr M."/>
            <person name="Mayer K."/>
            <person name="Melkozernov A."/>
            <person name="Murata T."/>
            <person name="Nelson D."/>
            <person name="Pils B."/>
            <person name="Prigge M."/>
            <person name="Reiss B."/>
            <person name="Renner T."/>
            <person name="Rombauts S."/>
            <person name="Rushton P."/>
            <person name="Sanderfoot A."/>
            <person name="Schween G."/>
            <person name="Shiu S.-H."/>
            <person name="Stueber K."/>
            <person name="Theodoulou F.L."/>
            <person name="Tu H."/>
            <person name="Van de Peer Y."/>
            <person name="Verrier P.J."/>
            <person name="Waters E."/>
            <person name="Wood A."/>
            <person name="Yang L."/>
            <person name="Cove D."/>
            <person name="Cuming A."/>
            <person name="Hasebe M."/>
            <person name="Lucas S."/>
            <person name="Mishler D.B."/>
            <person name="Reski R."/>
            <person name="Grigoriev I."/>
            <person name="Quatrano R.S."/>
            <person name="Boore J.L."/>
        </authorList>
    </citation>
    <scope>NUCLEOTIDE SEQUENCE [LARGE SCALE GENOMIC DNA]</scope>
    <source>
        <strain evidence="3 4">cv. Gransden 2004</strain>
    </source>
</reference>
<dbReference type="Proteomes" id="UP000006727">
    <property type="component" value="Chromosome 8"/>
</dbReference>
<keyword evidence="4" id="KW-1185">Reference proteome</keyword>
<protein>
    <submittedName>
        <fullName evidence="2 3">Uncharacterized protein</fullName>
    </submittedName>
</protein>
<dbReference type="AlphaFoldDB" id="A9RY04"/>
<dbReference type="OMA" id="AYNIMPY"/>
<dbReference type="Gramene" id="Pp3c8_1670V3.1">
    <property type="protein sequence ID" value="Pp3c8_1670V3.1"/>
    <property type="gene ID" value="Pp3c8_1670"/>
</dbReference>
<dbReference type="Pfam" id="PF00514">
    <property type="entry name" value="Arm"/>
    <property type="match status" value="1"/>
</dbReference>
<dbReference type="STRING" id="3218.A9RY04"/>
<dbReference type="eggNOG" id="ENOG502RY6B">
    <property type="taxonomic scope" value="Eukaryota"/>
</dbReference>
<dbReference type="PaxDb" id="3218-PP1S35_50V6.1"/>
<dbReference type="PROSITE" id="PS50176">
    <property type="entry name" value="ARM_REPEAT"/>
    <property type="match status" value="1"/>
</dbReference>
<gene>
    <name evidence="2" type="ORF">PHYPA_011016</name>
</gene>
<dbReference type="EMBL" id="ABEU02000008">
    <property type="protein sequence ID" value="PNR49120.1"/>
    <property type="molecule type" value="Genomic_DNA"/>
</dbReference>
<dbReference type="EnsemblPlants" id="Pp3c8_1670V3.1">
    <property type="protein sequence ID" value="Pp3c8_1670V3.1"/>
    <property type="gene ID" value="Pp3c8_1670"/>
</dbReference>
<dbReference type="SUPFAM" id="SSF48371">
    <property type="entry name" value="ARM repeat"/>
    <property type="match status" value="1"/>
</dbReference>
<evidence type="ECO:0000313" key="2">
    <source>
        <dbReference type="EMBL" id="PNR49120.1"/>
    </source>
</evidence>
<accession>A9RY04</accession>
<dbReference type="InterPro" id="IPR011989">
    <property type="entry name" value="ARM-like"/>
</dbReference>
<proteinExistence type="predicted"/>
<reference evidence="2 4" key="2">
    <citation type="journal article" date="2018" name="Plant J.">
        <title>The Physcomitrella patens chromosome-scale assembly reveals moss genome structure and evolution.</title>
        <authorList>
            <person name="Lang D."/>
            <person name="Ullrich K.K."/>
            <person name="Murat F."/>
            <person name="Fuchs J."/>
            <person name="Jenkins J."/>
            <person name="Haas F.B."/>
            <person name="Piednoel M."/>
            <person name="Gundlach H."/>
            <person name="Van Bel M."/>
            <person name="Meyberg R."/>
            <person name="Vives C."/>
            <person name="Morata J."/>
            <person name="Symeonidi A."/>
            <person name="Hiss M."/>
            <person name="Muchero W."/>
            <person name="Kamisugi Y."/>
            <person name="Saleh O."/>
            <person name="Blanc G."/>
            <person name="Decker E.L."/>
            <person name="van Gessel N."/>
            <person name="Grimwood J."/>
            <person name="Hayes R.D."/>
            <person name="Graham S.W."/>
            <person name="Gunter L.E."/>
            <person name="McDaniel S.F."/>
            <person name="Hoernstein S.N.W."/>
            <person name="Larsson A."/>
            <person name="Li F.W."/>
            <person name="Perroud P.F."/>
            <person name="Phillips J."/>
            <person name="Ranjan P."/>
            <person name="Rokshar D.S."/>
            <person name="Rothfels C.J."/>
            <person name="Schneider L."/>
            <person name="Shu S."/>
            <person name="Stevenson D.W."/>
            <person name="Thummler F."/>
            <person name="Tillich M."/>
            <person name="Villarreal Aguilar J.C."/>
            <person name="Widiez T."/>
            <person name="Wong G.K."/>
            <person name="Wymore A."/>
            <person name="Zhang Y."/>
            <person name="Zimmer A.D."/>
            <person name="Quatrano R.S."/>
            <person name="Mayer K.F.X."/>
            <person name="Goodstein D."/>
            <person name="Casacuberta J.M."/>
            <person name="Vandepoele K."/>
            <person name="Reski R."/>
            <person name="Cuming A.C."/>
            <person name="Tuskan G.A."/>
            <person name="Maumus F."/>
            <person name="Salse J."/>
            <person name="Schmutz J."/>
            <person name="Rensing S.A."/>
        </authorList>
    </citation>
    <scope>NUCLEOTIDE SEQUENCE [LARGE SCALE GENOMIC DNA]</scope>
    <source>
        <strain evidence="3 4">cv. Gransden 2004</strain>
    </source>
</reference>
<name>A9RY04_PHYPA</name>
<dbReference type="Gene3D" id="1.25.10.10">
    <property type="entry name" value="Leucine-rich Repeat Variant"/>
    <property type="match status" value="1"/>
</dbReference>
<dbReference type="InterPro" id="IPR000225">
    <property type="entry name" value="Armadillo"/>
</dbReference>
<organism evidence="2">
    <name type="scientific">Physcomitrium patens</name>
    <name type="common">Spreading-leaved earth moss</name>
    <name type="synonym">Physcomitrella patens</name>
    <dbReference type="NCBI Taxonomy" id="3218"/>
    <lineage>
        <taxon>Eukaryota</taxon>
        <taxon>Viridiplantae</taxon>
        <taxon>Streptophyta</taxon>
        <taxon>Embryophyta</taxon>
        <taxon>Bryophyta</taxon>
        <taxon>Bryophytina</taxon>
        <taxon>Bryopsida</taxon>
        <taxon>Funariidae</taxon>
        <taxon>Funariales</taxon>
        <taxon>Funariaceae</taxon>
        <taxon>Physcomitrium</taxon>
    </lineage>
</organism>
<evidence type="ECO:0000256" key="1">
    <source>
        <dbReference type="PROSITE-ProRule" id="PRU00259"/>
    </source>
</evidence>
<feature type="repeat" description="ARM" evidence="1">
    <location>
        <begin position="140"/>
        <end position="183"/>
    </location>
</feature>
<dbReference type="PANTHER" id="PTHR47673">
    <property type="entry name" value="ARM REPEAT SUPERFAMILY PROTEIN"/>
    <property type="match status" value="1"/>
</dbReference>
<sequence length="218" mass="23585">MATLAMSAARRLLSTSTAAKKIVAPRSFPHQFSRSVTGRPVQVPHDRDTNAALKSLQQAQQPEFQEEAQDMPGSWVVKGLVLAMLTYIGMNVAPMMGENMVRHSVSLVKVKDPFMKRSGASRLAMIATDDDKRKRIVDAGGVKALLSMLETAADDDTRREAVTALAMLAHYDPAVEAIHTAGGGLLVNTLSESTTDNVTQEHCSALLVKLGQWNTNKS</sequence>
<dbReference type="InterPro" id="IPR016024">
    <property type="entry name" value="ARM-type_fold"/>
</dbReference>
<evidence type="ECO:0000313" key="3">
    <source>
        <dbReference type="EnsemblPlants" id="Pp3c8_1670V3.1"/>
    </source>
</evidence>
<reference evidence="3" key="3">
    <citation type="submission" date="2020-12" db="UniProtKB">
        <authorList>
            <consortium name="EnsemblPlants"/>
        </authorList>
    </citation>
    <scope>IDENTIFICATION</scope>
</reference>
<dbReference type="PANTHER" id="PTHR47673:SF1">
    <property type="entry name" value="ARM REPEAT SUPERFAMILY PROTEIN"/>
    <property type="match status" value="1"/>
</dbReference>
<evidence type="ECO:0000313" key="4">
    <source>
        <dbReference type="Proteomes" id="UP000006727"/>
    </source>
</evidence>
<dbReference type="EnsemblPlants" id="Pp3c8_1670V3.2">
    <property type="protein sequence ID" value="Pp3c8_1670V3.2"/>
    <property type="gene ID" value="Pp3c8_1670"/>
</dbReference>
<dbReference type="SMART" id="SM00185">
    <property type="entry name" value="ARM"/>
    <property type="match status" value="1"/>
</dbReference>
<dbReference type="Gramene" id="Pp3c8_1670V3.2">
    <property type="protein sequence ID" value="Pp3c8_1670V3.2"/>
    <property type="gene ID" value="Pp3c8_1670"/>
</dbReference>
<dbReference type="InParanoid" id="A9RY04"/>
<dbReference type="HOGENOM" id="CLU_1423755_0_0_1"/>